<feature type="signal peptide" evidence="1">
    <location>
        <begin position="1"/>
        <end position="18"/>
    </location>
</feature>
<dbReference type="GO" id="GO:0016787">
    <property type="term" value="F:hydrolase activity"/>
    <property type="evidence" value="ECO:0007669"/>
    <property type="project" value="UniProtKB-KW"/>
</dbReference>
<protein>
    <submittedName>
        <fullName evidence="3">M23 family metallopeptidase</fullName>
        <ecNumber evidence="3">3.4.-.-</ecNumber>
    </submittedName>
</protein>
<evidence type="ECO:0000313" key="3">
    <source>
        <dbReference type="EMBL" id="MFL9843806.1"/>
    </source>
</evidence>
<dbReference type="Proteomes" id="UP001629156">
    <property type="component" value="Unassembled WGS sequence"/>
</dbReference>
<dbReference type="SUPFAM" id="SSF51261">
    <property type="entry name" value="Duplicated hybrid motif"/>
    <property type="match status" value="1"/>
</dbReference>
<reference evidence="3 4" key="1">
    <citation type="submission" date="2024-06" db="EMBL/GenBank/DDBJ databases">
        <authorList>
            <person name="Kaempfer P."/>
            <person name="Viver T."/>
        </authorList>
    </citation>
    <scope>NUCLEOTIDE SEQUENCE [LARGE SCALE GENOMIC DNA]</scope>
    <source>
        <strain evidence="3 4">ST-119</strain>
    </source>
</reference>
<keyword evidence="4" id="KW-1185">Reference proteome</keyword>
<dbReference type="Gene3D" id="2.70.70.10">
    <property type="entry name" value="Glucose Permease (Domain IIA)"/>
    <property type="match status" value="1"/>
</dbReference>
<sequence>MIFRFLAVSLIISATAFAQGQPYPENYFRAPMDLPVHASGTFGELRNNHFHAGLDYRTNQKEGYPVYAAANGYVSRIKVSSYGYGTCLYIDHPNGYTTVYGHLSEYAPKIDAYVRAKQYEKQSFDIELFPQPGELPVTMGEEVALSGNTGGSGGPHLHFEYRDTKTEKIINPLFFGLRNKMIDKSAPDVYGLMAYAISDSAVINESAQPVRVAVKKQKDGTWLAGTLYAKGSIGLSVNTTDKSVGSLGHNGVYKIQVFVNDAPQFGYTFDKFSFDEGRYVNDLIDYEKYYDSGQRFQKLFITTPQEGFSLLADNKTNGQITVVPGNTIPYRIEVSDFHGNKTVINGTIVFSEALAKNISPQKVTPYYVDVNKEHNYSKNGVSVYIPAHTFYDSFYMDFDVKDSVLHLHEPKVPVHIPITVSFNVDGMPAEKLSKSFIACVSNRRIIYNSSYTEGSLLSAKVKQLGDFKIMQDTTAPKIFSPSFTTGKWLSSNKTFSLKISDNLSGIATFNAWLNGKWILMHYDYKTRTIFHNFSDGVADDGRNDLKVVVTDNVGNSTTFETHFFRTQKSASVENNN</sequence>
<comment type="caution">
    <text evidence="3">The sequence shown here is derived from an EMBL/GenBank/DDBJ whole genome shotgun (WGS) entry which is preliminary data.</text>
</comment>
<name>A0ABW8YU23_9FLAO</name>
<keyword evidence="3" id="KW-0378">Hydrolase</keyword>
<dbReference type="RefSeq" id="WP_408084056.1">
    <property type="nucleotide sequence ID" value="NZ_JBELPZ010000003.1"/>
</dbReference>
<dbReference type="CDD" id="cd12797">
    <property type="entry name" value="M23_peptidase"/>
    <property type="match status" value="1"/>
</dbReference>
<accession>A0ABW8YU23</accession>
<dbReference type="PANTHER" id="PTHR21666:SF285">
    <property type="entry name" value="M23 FAMILY METALLOPEPTIDASE"/>
    <property type="match status" value="1"/>
</dbReference>
<dbReference type="EC" id="3.4.-.-" evidence="3"/>
<keyword evidence="1" id="KW-0732">Signal</keyword>
<evidence type="ECO:0000259" key="2">
    <source>
        <dbReference type="Pfam" id="PF01551"/>
    </source>
</evidence>
<dbReference type="InterPro" id="IPR011055">
    <property type="entry name" value="Dup_hybrid_motif"/>
</dbReference>
<proteinExistence type="predicted"/>
<dbReference type="EMBL" id="JBELPZ010000003">
    <property type="protein sequence ID" value="MFL9843806.1"/>
    <property type="molecule type" value="Genomic_DNA"/>
</dbReference>
<dbReference type="PANTHER" id="PTHR21666">
    <property type="entry name" value="PEPTIDASE-RELATED"/>
    <property type="match status" value="1"/>
</dbReference>
<evidence type="ECO:0000313" key="4">
    <source>
        <dbReference type="Proteomes" id="UP001629156"/>
    </source>
</evidence>
<evidence type="ECO:0000256" key="1">
    <source>
        <dbReference type="SAM" id="SignalP"/>
    </source>
</evidence>
<feature type="chain" id="PRO_5046010003" evidence="1">
    <location>
        <begin position="19"/>
        <end position="576"/>
    </location>
</feature>
<organism evidence="3 4">
    <name type="scientific">Flavobacterium rhizosphaerae</name>
    <dbReference type="NCBI Taxonomy" id="3163298"/>
    <lineage>
        <taxon>Bacteria</taxon>
        <taxon>Pseudomonadati</taxon>
        <taxon>Bacteroidota</taxon>
        <taxon>Flavobacteriia</taxon>
        <taxon>Flavobacteriales</taxon>
        <taxon>Flavobacteriaceae</taxon>
        <taxon>Flavobacterium</taxon>
    </lineage>
</organism>
<dbReference type="InterPro" id="IPR016047">
    <property type="entry name" value="M23ase_b-sheet_dom"/>
</dbReference>
<feature type="domain" description="M23ase beta-sheet core" evidence="2">
    <location>
        <begin position="50"/>
        <end position="118"/>
    </location>
</feature>
<gene>
    <name evidence="3" type="ORF">ABS766_05170</name>
</gene>
<dbReference type="InterPro" id="IPR050570">
    <property type="entry name" value="Cell_wall_metabolism_enzyme"/>
</dbReference>
<dbReference type="Pfam" id="PF01551">
    <property type="entry name" value="Peptidase_M23"/>
    <property type="match status" value="1"/>
</dbReference>